<proteinExistence type="predicted"/>
<feature type="transmembrane region" description="Helical" evidence="1">
    <location>
        <begin position="93"/>
        <end position="111"/>
    </location>
</feature>
<evidence type="ECO:0000256" key="1">
    <source>
        <dbReference type="SAM" id="Phobius"/>
    </source>
</evidence>
<dbReference type="Proteomes" id="UP000583752">
    <property type="component" value="Unassembled WGS sequence"/>
</dbReference>
<gene>
    <name evidence="3" type="ORF">HHL21_12930</name>
</gene>
<dbReference type="Pfam" id="PF22570">
    <property type="entry name" value="LiaF-TM"/>
    <property type="match status" value="1"/>
</dbReference>
<keyword evidence="1" id="KW-0472">Membrane</keyword>
<keyword evidence="1" id="KW-1133">Transmembrane helix</keyword>
<keyword evidence="4" id="KW-1185">Reference proteome</keyword>
<comment type="caution">
    <text evidence="3">The sequence shown here is derived from an EMBL/GenBank/DDBJ whole genome shotgun (WGS) entry which is preliminary data.</text>
</comment>
<dbReference type="PANTHER" id="PTHR40763:SF5">
    <property type="entry name" value="MEMBRANE PROTEIN"/>
    <property type="match status" value="1"/>
</dbReference>
<dbReference type="AlphaFoldDB" id="A0A848HKP9"/>
<feature type="transmembrane region" description="Helical" evidence="1">
    <location>
        <begin position="64"/>
        <end position="87"/>
    </location>
</feature>
<keyword evidence="1" id="KW-0812">Transmembrane</keyword>
<evidence type="ECO:0000313" key="4">
    <source>
        <dbReference type="Proteomes" id="UP000583752"/>
    </source>
</evidence>
<dbReference type="RefSeq" id="WP_169466405.1">
    <property type="nucleotide sequence ID" value="NZ_JABBGG010000006.1"/>
</dbReference>
<feature type="transmembrane region" description="Helical" evidence="1">
    <location>
        <begin position="41"/>
        <end position="57"/>
    </location>
</feature>
<protein>
    <submittedName>
        <fullName evidence="3">Cell wall-active antibiotics response protein</fullName>
    </submittedName>
</protein>
<dbReference type="PANTHER" id="PTHR40763">
    <property type="entry name" value="MEMBRANE PROTEIN-RELATED"/>
    <property type="match status" value="1"/>
</dbReference>
<feature type="domain" description="LiaF transmembrane" evidence="2">
    <location>
        <begin position="15"/>
        <end position="109"/>
    </location>
</feature>
<sequence length="236" mass="25824">MKSDMTNRSLSSQVIMGGIAIAFGIVFLLDNLDIWDFHHAIHFWPTILIIIGLVKIWDSSTPSGYLMGGALASVGVLMILHRLGYIYFSVRTMWPLFLIGVGGFIIFKALARRNRADIVPELKAGESDDSVVDITAILGGFDRRIVTQDFRGGEITAFMGGCELDMRDSSIKGEAVINVFAVFGGISIKVPRDWTVILHGTPIMGGFEEKTNSPPDNSKRLIVKGHAIMGGVEVRN</sequence>
<reference evidence="3 4" key="1">
    <citation type="submission" date="2020-04" db="EMBL/GenBank/DDBJ databases">
        <title>Massilia sp. RP-1-19 isolated from soil.</title>
        <authorList>
            <person name="Dahal R.H."/>
        </authorList>
    </citation>
    <scope>NUCLEOTIDE SEQUENCE [LARGE SCALE GENOMIC DNA]</scope>
    <source>
        <strain evidence="3 4">RP-1-19</strain>
    </source>
</reference>
<dbReference type="InterPro" id="IPR054331">
    <property type="entry name" value="LiaF_TM"/>
</dbReference>
<dbReference type="EMBL" id="JABBGG010000006">
    <property type="protein sequence ID" value="NML61965.1"/>
    <property type="molecule type" value="Genomic_DNA"/>
</dbReference>
<name>A0A848HKP9_9BURK</name>
<organism evidence="3 4">
    <name type="scientific">Massilia polaris</name>
    <dbReference type="NCBI Taxonomy" id="2728846"/>
    <lineage>
        <taxon>Bacteria</taxon>
        <taxon>Pseudomonadati</taxon>
        <taxon>Pseudomonadota</taxon>
        <taxon>Betaproteobacteria</taxon>
        <taxon>Burkholderiales</taxon>
        <taxon>Oxalobacteraceae</taxon>
        <taxon>Telluria group</taxon>
        <taxon>Massilia</taxon>
    </lineage>
</organism>
<accession>A0A848HKP9</accession>
<evidence type="ECO:0000313" key="3">
    <source>
        <dbReference type="EMBL" id="NML61965.1"/>
    </source>
</evidence>
<feature type="transmembrane region" description="Helical" evidence="1">
    <location>
        <begin position="12"/>
        <end position="29"/>
    </location>
</feature>
<evidence type="ECO:0000259" key="2">
    <source>
        <dbReference type="Pfam" id="PF22570"/>
    </source>
</evidence>